<dbReference type="NCBIfam" id="TIGR00152">
    <property type="entry name" value="dephospho-CoA kinase"/>
    <property type="match status" value="1"/>
</dbReference>
<organism evidence="7 8">
    <name type="scientific">Terribacillus saccharophilus</name>
    <dbReference type="NCBI Taxonomy" id="361277"/>
    <lineage>
        <taxon>Bacteria</taxon>
        <taxon>Bacillati</taxon>
        <taxon>Bacillota</taxon>
        <taxon>Bacilli</taxon>
        <taxon>Bacillales</taxon>
        <taxon>Bacillaceae</taxon>
        <taxon>Terribacillus</taxon>
    </lineage>
</organism>
<evidence type="ECO:0000313" key="8">
    <source>
        <dbReference type="Proteomes" id="UP000199735"/>
    </source>
</evidence>
<evidence type="ECO:0000256" key="3">
    <source>
        <dbReference type="ARBA" id="ARBA00022840"/>
    </source>
</evidence>
<dbReference type="GO" id="GO:0004140">
    <property type="term" value="F:dephospho-CoA kinase activity"/>
    <property type="evidence" value="ECO:0007669"/>
    <property type="project" value="UniProtKB-UniRule"/>
</dbReference>
<keyword evidence="3 5" id="KW-0067">ATP-binding</keyword>
<dbReference type="GO" id="GO:0005524">
    <property type="term" value="F:ATP binding"/>
    <property type="evidence" value="ECO:0007669"/>
    <property type="project" value="UniProtKB-UniRule"/>
</dbReference>
<dbReference type="EMBL" id="FOCD01000001">
    <property type="protein sequence ID" value="SEM44993.1"/>
    <property type="molecule type" value="Genomic_DNA"/>
</dbReference>
<comment type="pathway">
    <text evidence="5">Cofactor biosynthesis; coenzyme A biosynthesis; CoA from (R)-pantothenate: step 5/5.</text>
</comment>
<proteinExistence type="inferred from homology"/>
<comment type="subcellular location">
    <subcellularLocation>
        <location evidence="5">Cytoplasm</location>
    </subcellularLocation>
</comment>
<dbReference type="AlphaFoldDB" id="A0AAX2E8U4"/>
<evidence type="ECO:0000256" key="4">
    <source>
        <dbReference type="ARBA" id="ARBA00022993"/>
    </source>
</evidence>
<dbReference type="GO" id="GO:0015937">
    <property type="term" value="P:coenzyme A biosynthetic process"/>
    <property type="evidence" value="ECO:0007669"/>
    <property type="project" value="UniProtKB-UniRule"/>
</dbReference>
<keyword evidence="2 5" id="KW-0547">Nucleotide-binding</keyword>
<protein>
    <recommendedName>
        <fullName evidence="5 6">Dephospho-CoA kinase</fullName>
        <ecNumber evidence="5 6">2.7.1.24</ecNumber>
    </recommendedName>
    <alternativeName>
        <fullName evidence="5">Dephosphocoenzyme A kinase</fullName>
    </alternativeName>
</protein>
<reference evidence="7 8" key="1">
    <citation type="submission" date="2016-10" db="EMBL/GenBank/DDBJ databases">
        <authorList>
            <person name="Varghese N."/>
            <person name="Submissions S."/>
        </authorList>
    </citation>
    <scope>NUCLEOTIDE SEQUENCE [LARGE SCALE GENOMIC DNA]</scope>
    <source>
        <strain evidence="7 8">DSM 21619</strain>
    </source>
</reference>
<comment type="caution">
    <text evidence="7">The sequence shown here is derived from an EMBL/GenBank/DDBJ whole genome shotgun (WGS) entry which is preliminary data.</text>
</comment>
<keyword evidence="5" id="KW-0963">Cytoplasm</keyword>
<keyword evidence="5" id="KW-0808">Transferase</keyword>
<dbReference type="HAMAP" id="MF_00376">
    <property type="entry name" value="Dephospho_CoA_kinase"/>
    <property type="match status" value="1"/>
</dbReference>
<dbReference type="InterPro" id="IPR001977">
    <property type="entry name" value="Depp_CoAkinase"/>
</dbReference>
<name>A0AAX2E8U4_9BACI</name>
<sequence>MVVGIVIGLTGGIASGKSTVSDLFKEYNIPVVDADIVAREVVEPGEPALAGIVDAFGSDILLPDGLLDRQKLGGIIFQNQEKREILNGIVHPVVRERMTADRDRLKTGHPAVVLDIPLLFEGSQLHLVDKVVVVNVDPRIQLERLMQRNKLTEQEALDRINSQMSLADKASRADAVIDNNGSRDETRVQLEKLLLKWNIKEEA</sequence>
<comment type="similarity">
    <text evidence="1 5">Belongs to the CoaE family.</text>
</comment>
<keyword evidence="5 7" id="KW-0418">Kinase</keyword>
<dbReference type="Pfam" id="PF01121">
    <property type="entry name" value="CoaE"/>
    <property type="match status" value="1"/>
</dbReference>
<dbReference type="EC" id="2.7.1.24" evidence="5 6"/>
<dbReference type="Proteomes" id="UP000199735">
    <property type="component" value="Unassembled WGS sequence"/>
</dbReference>
<dbReference type="GO" id="GO:0005737">
    <property type="term" value="C:cytoplasm"/>
    <property type="evidence" value="ECO:0007669"/>
    <property type="project" value="UniProtKB-SubCell"/>
</dbReference>
<dbReference type="PANTHER" id="PTHR10695:SF46">
    <property type="entry name" value="BIFUNCTIONAL COENZYME A SYNTHASE-RELATED"/>
    <property type="match status" value="1"/>
</dbReference>
<comment type="function">
    <text evidence="5">Catalyzes the phosphorylation of the 3'-hydroxyl group of dephosphocoenzyme A to form coenzyme A.</text>
</comment>
<evidence type="ECO:0000256" key="6">
    <source>
        <dbReference type="NCBIfam" id="TIGR00152"/>
    </source>
</evidence>
<dbReference type="FunFam" id="3.40.50.300:FF:000485">
    <property type="entry name" value="Dephospho-CoA kinase CAB5"/>
    <property type="match status" value="1"/>
</dbReference>
<dbReference type="PROSITE" id="PS51219">
    <property type="entry name" value="DPCK"/>
    <property type="match status" value="1"/>
</dbReference>
<dbReference type="CDD" id="cd02022">
    <property type="entry name" value="DPCK"/>
    <property type="match status" value="1"/>
</dbReference>
<dbReference type="SUPFAM" id="SSF52540">
    <property type="entry name" value="P-loop containing nucleoside triphosphate hydrolases"/>
    <property type="match status" value="1"/>
</dbReference>
<feature type="binding site" evidence="5">
    <location>
        <begin position="14"/>
        <end position="19"/>
    </location>
    <ligand>
        <name>ATP</name>
        <dbReference type="ChEBI" id="CHEBI:30616"/>
    </ligand>
</feature>
<evidence type="ECO:0000256" key="5">
    <source>
        <dbReference type="HAMAP-Rule" id="MF_00376"/>
    </source>
</evidence>
<evidence type="ECO:0000256" key="2">
    <source>
        <dbReference type="ARBA" id="ARBA00022741"/>
    </source>
</evidence>
<comment type="catalytic activity">
    <reaction evidence="5">
        <text>3'-dephospho-CoA + ATP = ADP + CoA + H(+)</text>
        <dbReference type="Rhea" id="RHEA:18245"/>
        <dbReference type="ChEBI" id="CHEBI:15378"/>
        <dbReference type="ChEBI" id="CHEBI:30616"/>
        <dbReference type="ChEBI" id="CHEBI:57287"/>
        <dbReference type="ChEBI" id="CHEBI:57328"/>
        <dbReference type="ChEBI" id="CHEBI:456216"/>
        <dbReference type="EC" id="2.7.1.24"/>
    </reaction>
</comment>
<evidence type="ECO:0000256" key="1">
    <source>
        <dbReference type="ARBA" id="ARBA00009018"/>
    </source>
</evidence>
<keyword evidence="4 5" id="KW-0173">Coenzyme A biosynthesis</keyword>
<accession>A0AAX2E8U4</accession>
<dbReference type="InterPro" id="IPR027417">
    <property type="entry name" value="P-loop_NTPase"/>
</dbReference>
<dbReference type="PANTHER" id="PTHR10695">
    <property type="entry name" value="DEPHOSPHO-COA KINASE-RELATED"/>
    <property type="match status" value="1"/>
</dbReference>
<gene>
    <name evidence="5" type="primary">coaE</name>
    <name evidence="7" type="ORF">SAMN04489762_0092</name>
</gene>
<evidence type="ECO:0000313" key="7">
    <source>
        <dbReference type="EMBL" id="SEM44993.1"/>
    </source>
</evidence>
<dbReference type="Gene3D" id="3.40.50.300">
    <property type="entry name" value="P-loop containing nucleotide triphosphate hydrolases"/>
    <property type="match status" value="1"/>
</dbReference>